<dbReference type="AlphaFoldDB" id="A0A0R3SDN5"/>
<evidence type="ECO:0000313" key="10">
    <source>
        <dbReference type="EMBL" id="VUZ45765.1"/>
    </source>
</evidence>
<dbReference type="PROSITE" id="PS00383">
    <property type="entry name" value="TYR_PHOSPHATASE_1"/>
    <property type="match status" value="1"/>
</dbReference>
<evidence type="ECO:0000256" key="4">
    <source>
        <dbReference type="ARBA" id="ARBA00022912"/>
    </source>
</evidence>
<feature type="active site" description="Phosphocysteine intermediate" evidence="5">
    <location>
        <position position="780"/>
    </location>
</feature>
<keyword evidence="2" id="KW-0597">Phosphoprotein</keyword>
<dbReference type="STRING" id="6216.A0A0R3SDN5"/>
<dbReference type="GO" id="GO:0030054">
    <property type="term" value="C:cell junction"/>
    <property type="evidence" value="ECO:0007669"/>
    <property type="project" value="TreeGrafter"/>
</dbReference>
<reference evidence="9 11" key="2">
    <citation type="submission" date="2018-11" db="EMBL/GenBank/DDBJ databases">
        <authorList>
            <consortium name="Pathogen Informatics"/>
        </authorList>
    </citation>
    <scope>NUCLEOTIDE SEQUENCE [LARGE SCALE GENOMIC DNA]</scope>
</reference>
<keyword evidence="12" id="KW-1185">Reference proteome</keyword>
<reference evidence="10 12" key="3">
    <citation type="submission" date="2019-07" db="EMBL/GenBank/DDBJ databases">
        <authorList>
            <person name="Jastrzebski P J."/>
            <person name="Paukszto L."/>
            <person name="Jastrzebski P J."/>
        </authorList>
    </citation>
    <scope>NUCLEOTIDE SEQUENCE [LARGE SCALE GENOMIC DNA]</scope>
    <source>
        <strain evidence="10 12">WMS-il1</strain>
    </source>
</reference>
<evidence type="ECO:0000313" key="11">
    <source>
        <dbReference type="Proteomes" id="UP000274504"/>
    </source>
</evidence>
<dbReference type="EMBL" id="UYSG01000743">
    <property type="protein sequence ID" value="VDL22477.1"/>
    <property type="molecule type" value="Genomic_DNA"/>
</dbReference>
<feature type="domain" description="Tyrosine specific protein phosphatases" evidence="8">
    <location>
        <begin position="770"/>
        <end position="830"/>
    </location>
</feature>
<evidence type="ECO:0000313" key="13">
    <source>
        <dbReference type="WBParaSite" id="HDID_0000281301-mRNA-1"/>
    </source>
</evidence>
<keyword evidence="3" id="KW-0378">Hydrolase</keyword>
<evidence type="ECO:0000259" key="8">
    <source>
        <dbReference type="PROSITE" id="PS50056"/>
    </source>
</evidence>
<gene>
    <name evidence="9" type="ORF">HDID_LOCUS2811</name>
    <name evidence="10" type="ORF">WMSIL1_LOCUS5749</name>
</gene>
<feature type="domain" description="Tyrosine-protein phosphatase" evidence="7">
    <location>
        <begin position="435"/>
        <end position="839"/>
    </location>
</feature>
<dbReference type="SUPFAM" id="SSF52799">
    <property type="entry name" value="(Phosphotyrosine protein) phosphatases II"/>
    <property type="match status" value="1"/>
</dbReference>
<dbReference type="Proteomes" id="UP000274504">
    <property type="component" value="Unassembled WGS sequence"/>
</dbReference>
<dbReference type="GO" id="GO:0004725">
    <property type="term" value="F:protein tyrosine phosphatase activity"/>
    <property type="evidence" value="ECO:0007669"/>
    <property type="project" value="UniProtKB-EC"/>
</dbReference>
<sequence length="866" mass="93915">MRVIAPSALLRPDMNPASPLSLRRFGKRLSWCVLRQRRDPLKSERSSSDSRRRKGSIAEINNACYDLGDKSSPSTDLDHDDGRALDSGALRSHDGTERSSFDPACCCCCCTYSPTNTTGIVKTPTDEGNDPITTSANSLPYTEESCLKTTSELMISTATVNKEIQKVAAPPPVTSVRDRAHLNLALAPTASASLPASPAIPPIETHIFQIQPPPVNSRRVVELGQQRANLMESSCSAGDIQAANRKKDLSTASMDGGCFAEEPPKAKNMSLLELRRGPRAALVLDLHSGASSSPSPLSNTFLCGAVSKENNRLLTAENQHTTYATFKHDSPFHGGESMGGLGVPFPDICALTAVAGATAEVAAAVNLSPRPMTGEEPSRIADRVTLRTASLPLTPEALEAKLGPGGEDRLYKEFWDIPMNYANKADCPWVGVGQKNRYHEVLPHNNTRVILPAINNDDMTSYINANYIHGYQGRPRAFIATQGPMSHTINDFWRMVWHSHAPAIVMLTKICEQDKRSKCELYLPTSKNETCDRTINTPIRADTVPVTQQGVPEGSPRSISEAPSRSGGAVLQSAASLPTPPAPAFWGEEFSRTCSPVGAQRTFGNIHVRVIAVTQKESYTERKLILKMDGEERRVTHFWYLGWSDHSSPEATLESARSLLDLVNETEACRHQNNGSSLPSTPAPVLITNAPLPPTSPRSLSRQTAEEWSDADFDLRFPSPHVEEENSLNTAAFDLFTIGDSKTISGDLCLIGTPGYRAYRASDPAPMTASGSTGPVVVHCSAGVGRTGCFIALCIGCEQLRTEDKVDVLGIVSRLRLDRGGMVENSEQYTFLHAALCMYTAMRNGRELPVLPAITNLGNQFTGPLR</sequence>
<reference evidence="13" key="1">
    <citation type="submission" date="2017-02" db="UniProtKB">
        <authorList>
            <consortium name="WormBaseParasite"/>
        </authorList>
    </citation>
    <scope>IDENTIFICATION</scope>
</reference>
<dbReference type="WBParaSite" id="HDID_0000281301-mRNA-1">
    <property type="protein sequence ID" value="HDID_0000281301-mRNA-1"/>
    <property type="gene ID" value="HDID_0000281301"/>
</dbReference>
<dbReference type="PANTHER" id="PTHR46198">
    <property type="entry name" value="PROTEIN-TYROSINE-PHOSPHATASE"/>
    <property type="match status" value="1"/>
</dbReference>
<dbReference type="InterPro" id="IPR029021">
    <property type="entry name" value="Prot-tyrosine_phosphatase-like"/>
</dbReference>
<dbReference type="InterPro" id="IPR016130">
    <property type="entry name" value="Tyr_Pase_AS"/>
</dbReference>
<proteinExistence type="predicted"/>
<dbReference type="EMBL" id="CABIJS010000188">
    <property type="protein sequence ID" value="VUZ45765.1"/>
    <property type="molecule type" value="Genomic_DNA"/>
</dbReference>
<dbReference type="PANTHER" id="PTHR46198:SF4">
    <property type="entry name" value="PROTEIN-TYROSINE-PHOSPHATASE"/>
    <property type="match status" value="1"/>
</dbReference>
<keyword evidence="4" id="KW-0904">Protein phosphatase</keyword>
<dbReference type="Proteomes" id="UP000321570">
    <property type="component" value="Unassembled WGS sequence"/>
</dbReference>
<dbReference type="PROSITE" id="PS50055">
    <property type="entry name" value="TYR_PHOSPHATASE_PTP"/>
    <property type="match status" value="1"/>
</dbReference>
<feature type="region of interest" description="Disordered" evidence="6">
    <location>
        <begin position="671"/>
        <end position="705"/>
    </location>
</feature>
<name>A0A0R3SDN5_HYMDI</name>
<evidence type="ECO:0000256" key="3">
    <source>
        <dbReference type="ARBA" id="ARBA00022801"/>
    </source>
</evidence>
<evidence type="ECO:0000259" key="7">
    <source>
        <dbReference type="PROSITE" id="PS50055"/>
    </source>
</evidence>
<evidence type="ECO:0000313" key="9">
    <source>
        <dbReference type="EMBL" id="VDL22477.1"/>
    </source>
</evidence>
<accession>A0A0R3SDN5</accession>
<feature type="region of interest" description="Disordered" evidence="6">
    <location>
        <begin position="546"/>
        <end position="566"/>
    </location>
</feature>
<dbReference type="GO" id="GO:0019901">
    <property type="term" value="F:protein kinase binding"/>
    <property type="evidence" value="ECO:0007669"/>
    <property type="project" value="TreeGrafter"/>
</dbReference>
<dbReference type="InterPro" id="IPR000242">
    <property type="entry name" value="PTP_cat"/>
</dbReference>
<dbReference type="Pfam" id="PF00102">
    <property type="entry name" value="Y_phosphatase"/>
    <property type="match status" value="3"/>
</dbReference>
<dbReference type="GO" id="GO:0005829">
    <property type="term" value="C:cytosol"/>
    <property type="evidence" value="ECO:0007669"/>
    <property type="project" value="TreeGrafter"/>
</dbReference>
<evidence type="ECO:0000256" key="2">
    <source>
        <dbReference type="ARBA" id="ARBA00022553"/>
    </source>
</evidence>
<dbReference type="PRINTS" id="PR00700">
    <property type="entry name" value="PRTYPHPHTASE"/>
</dbReference>
<dbReference type="InterPro" id="IPR000387">
    <property type="entry name" value="Tyr_Pase_dom"/>
</dbReference>
<dbReference type="GO" id="GO:0007165">
    <property type="term" value="P:signal transduction"/>
    <property type="evidence" value="ECO:0007669"/>
    <property type="project" value="TreeGrafter"/>
</dbReference>
<dbReference type="GO" id="GO:0005886">
    <property type="term" value="C:plasma membrane"/>
    <property type="evidence" value="ECO:0007669"/>
    <property type="project" value="TreeGrafter"/>
</dbReference>
<protein>
    <recommendedName>
        <fullName evidence="1">protein-tyrosine-phosphatase</fullName>
        <ecNumber evidence="1">3.1.3.48</ecNumber>
    </recommendedName>
</protein>
<evidence type="ECO:0000313" key="12">
    <source>
        <dbReference type="Proteomes" id="UP000321570"/>
    </source>
</evidence>
<evidence type="ECO:0000256" key="1">
    <source>
        <dbReference type="ARBA" id="ARBA00013064"/>
    </source>
</evidence>
<dbReference type="SMART" id="SM00194">
    <property type="entry name" value="PTPc"/>
    <property type="match status" value="1"/>
</dbReference>
<dbReference type="InterPro" id="IPR008356">
    <property type="entry name" value="Tyr_Pase_KIM-con"/>
</dbReference>
<evidence type="ECO:0000256" key="5">
    <source>
        <dbReference type="PIRSR" id="PIRSR608356-50"/>
    </source>
</evidence>
<dbReference type="OrthoDB" id="10253954at2759"/>
<dbReference type="Gene3D" id="3.90.190.10">
    <property type="entry name" value="Protein tyrosine phosphatase superfamily"/>
    <property type="match status" value="1"/>
</dbReference>
<evidence type="ECO:0000256" key="6">
    <source>
        <dbReference type="SAM" id="MobiDB-lite"/>
    </source>
</evidence>
<dbReference type="PROSITE" id="PS50056">
    <property type="entry name" value="TYR_PHOSPHATASE_2"/>
    <property type="match status" value="1"/>
</dbReference>
<organism evidence="13">
    <name type="scientific">Hymenolepis diminuta</name>
    <name type="common">Rat tapeworm</name>
    <dbReference type="NCBI Taxonomy" id="6216"/>
    <lineage>
        <taxon>Eukaryota</taxon>
        <taxon>Metazoa</taxon>
        <taxon>Spiralia</taxon>
        <taxon>Lophotrochozoa</taxon>
        <taxon>Platyhelminthes</taxon>
        <taxon>Cestoda</taxon>
        <taxon>Eucestoda</taxon>
        <taxon>Cyclophyllidea</taxon>
        <taxon>Hymenolepididae</taxon>
        <taxon>Hymenolepis</taxon>
    </lineage>
</organism>
<dbReference type="EC" id="3.1.3.48" evidence="1"/>
<dbReference type="SMART" id="SM00404">
    <property type="entry name" value="PTPc_motif"/>
    <property type="match status" value="1"/>
</dbReference>
<dbReference type="InterPro" id="IPR003595">
    <property type="entry name" value="Tyr_Pase_cat"/>
</dbReference>
<feature type="compositionally biased region" description="Polar residues" evidence="6">
    <location>
        <begin position="671"/>
        <end position="680"/>
    </location>
</feature>